<sequence>MNTYAEIDLGAIKHNIAEIKKLLPASTNFMAVVKANAYGHGSVAVARSAIEAGANYLAVANLREALELREAGILSPILILTESPTSVMDEVVINNLTQTTYSYSEAKALSDEAVKRGKRSKIHIKIDTGMGRVGVSPSEAAALFAKIASLPNLEIEGVFTHFAKAEEHGDNFTKEQFETFNKVLLNLPKIKYRHAANSAATLLHPNSHLDMVRVGLIMYGLFPHFDKEEINRVDLKPALSFKTRVVYLKRASAGTPLSYGGTYVTLNDTVIATLPVGYADGYSRRLSNKGFVLINGKRYKISGRVSMDMVLVDVGRDKVNVGDEAVLIGEQKGQIISADEIAHLDDTINYEVICGIGKRVPRVYK</sequence>
<dbReference type="CDD" id="cd00430">
    <property type="entry name" value="PLPDE_III_AR"/>
    <property type="match status" value="1"/>
</dbReference>
<dbReference type="GO" id="GO:0009252">
    <property type="term" value="P:peptidoglycan biosynthetic process"/>
    <property type="evidence" value="ECO:0007669"/>
    <property type="project" value="TreeGrafter"/>
</dbReference>
<accession>A0A1F4U7S0</accession>
<dbReference type="PROSITE" id="PS00395">
    <property type="entry name" value="ALANINE_RACEMASE"/>
    <property type="match status" value="1"/>
</dbReference>
<dbReference type="Proteomes" id="UP000179242">
    <property type="component" value="Unassembled WGS sequence"/>
</dbReference>
<dbReference type="SUPFAM" id="SSF50621">
    <property type="entry name" value="Alanine racemase C-terminal domain-like"/>
    <property type="match status" value="1"/>
</dbReference>
<feature type="modified residue" description="N6-(pyridoxal phosphate)lysine" evidence="4 5">
    <location>
        <position position="34"/>
    </location>
</feature>
<dbReference type="PRINTS" id="PR00992">
    <property type="entry name" value="ALARACEMASE"/>
</dbReference>
<comment type="cofactor">
    <cofactor evidence="1 4 5">
        <name>pyridoxal 5'-phosphate</name>
        <dbReference type="ChEBI" id="CHEBI:597326"/>
    </cofactor>
</comment>
<evidence type="ECO:0000256" key="6">
    <source>
        <dbReference type="PIRSR" id="PIRSR600821-52"/>
    </source>
</evidence>
<feature type="active site" description="Proton acceptor; specific for D-alanine" evidence="4">
    <location>
        <position position="34"/>
    </location>
</feature>
<proteinExistence type="inferred from homology"/>
<evidence type="ECO:0000256" key="3">
    <source>
        <dbReference type="ARBA" id="ARBA00023235"/>
    </source>
</evidence>
<dbReference type="GO" id="GO:0030170">
    <property type="term" value="F:pyridoxal phosphate binding"/>
    <property type="evidence" value="ECO:0007669"/>
    <property type="project" value="UniProtKB-UniRule"/>
</dbReference>
<keyword evidence="2 4" id="KW-0663">Pyridoxal phosphate</keyword>
<feature type="binding site" evidence="4 6">
    <location>
        <position position="132"/>
    </location>
    <ligand>
        <name>substrate</name>
    </ligand>
</feature>
<gene>
    <name evidence="8" type="ORF">A2438_01815</name>
</gene>
<evidence type="ECO:0000313" key="8">
    <source>
        <dbReference type="EMBL" id="OGC41004.1"/>
    </source>
</evidence>
<name>A0A1F4U7S0_UNCSA</name>
<protein>
    <recommendedName>
        <fullName evidence="4">Alanine racemase</fullName>
        <ecNumber evidence="4">5.1.1.1</ecNumber>
    </recommendedName>
</protein>
<dbReference type="GO" id="GO:0005829">
    <property type="term" value="C:cytosol"/>
    <property type="evidence" value="ECO:0007669"/>
    <property type="project" value="TreeGrafter"/>
</dbReference>
<dbReference type="InterPro" id="IPR020622">
    <property type="entry name" value="Ala_racemase_pyridoxalP-BS"/>
</dbReference>
<comment type="function">
    <text evidence="4">Catalyzes the interconversion of L-alanine and D-alanine. May also act on other amino acids.</text>
</comment>
<dbReference type="PANTHER" id="PTHR30511">
    <property type="entry name" value="ALANINE RACEMASE"/>
    <property type="match status" value="1"/>
</dbReference>
<dbReference type="PANTHER" id="PTHR30511:SF0">
    <property type="entry name" value="ALANINE RACEMASE, CATABOLIC-RELATED"/>
    <property type="match status" value="1"/>
</dbReference>
<dbReference type="InterPro" id="IPR029066">
    <property type="entry name" value="PLP-binding_barrel"/>
</dbReference>
<comment type="catalytic activity">
    <reaction evidence="4">
        <text>L-alanine = D-alanine</text>
        <dbReference type="Rhea" id="RHEA:20249"/>
        <dbReference type="ChEBI" id="CHEBI:57416"/>
        <dbReference type="ChEBI" id="CHEBI:57972"/>
        <dbReference type="EC" id="5.1.1.1"/>
    </reaction>
</comment>
<dbReference type="InterPro" id="IPR009006">
    <property type="entry name" value="Ala_racemase/Decarboxylase_C"/>
</dbReference>
<dbReference type="GO" id="GO:0008784">
    <property type="term" value="F:alanine racemase activity"/>
    <property type="evidence" value="ECO:0007669"/>
    <property type="project" value="UniProtKB-UniRule"/>
</dbReference>
<evidence type="ECO:0000256" key="4">
    <source>
        <dbReference type="HAMAP-Rule" id="MF_01201"/>
    </source>
</evidence>
<comment type="caution">
    <text evidence="8">The sequence shown here is derived from an EMBL/GenBank/DDBJ whole genome shotgun (WGS) entry which is preliminary data.</text>
</comment>
<evidence type="ECO:0000256" key="1">
    <source>
        <dbReference type="ARBA" id="ARBA00001933"/>
    </source>
</evidence>
<dbReference type="Pfam" id="PF01168">
    <property type="entry name" value="Ala_racemase_N"/>
    <property type="match status" value="1"/>
</dbReference>
<dbReference type="AlphaFoldDB" id="A0A1F4U7S0"/>
<dbReference type="HAMAP" id="MF_01201">
    <property type="entry name" value="Ala_racemase"/>
    <property type="match status" value="1"/>
</dbReference>
<evidence type="ECO:0000256" key="2">
    <source>
        <dbReference type="ARBA" id="ARBA00022898"/>
    </source>
</evidence>
<feature type="active site" description="Proton acceptor; specific for L-alanine" evidence="4">
    <location>
        <position position="259"/>
    </location>
</feature>
<dbReference type="Gene3D" id="2.40.37.10">
    <property type="entry name" value="Lyase, Ornithine Decarboxylase, Chain A, domain 1"/>
    <property type="match status" value="1"/>
</dbReference>
<evidence type="ECO:0000259" key="7">
    <source>
        <dbReference type="SMART" id="SM01005"/>
    </source>
</evidence>
<dbReference type="InterPro" id="IPR011079">
    <property type="entry name" value="Ala_racemase_C"/>
</dbReference>
<evidence type="ECO:0000313" key="9">
    <source>
        <dbReference type="Proteomes" id="UP000179242"/>
    </source>
</evidence>
<dbReference type="InterPro" id="IPR000821">
    <property type="entry name" value="Ala_racemase"/>
</dbReference>
<dbReference type="GO" id="GO:0030632">
    <property type="term" value="P:D-alanine biosynthetic process"/>
    <property type="evidence" value="ECO:0007669"/>
    <property type="project" value="UniProtKB-UniRule"/>
</dbReference>
<feature type="binding site" evidence="4 6">
    <location>
        <position position="307"/>
    </location>
    <ligand>
        <name>substrate</name>
    </ligand>
</feature>
<dbReference type="NCBIfam" id="TIGR00492">
    <property type="entry name" value="alr"/>
    <property type="match status" value="1"/>
</dbReference>
<comment type="similarity">
    <text evidence="4">Belongs to the alanine racemase family.</text>
</comment>
<keyword evidence="3 4" id="KW-0413">Isomerase</keyword>
<dbReference type="SUPFAM" id="SSF51419">
    <property type="entry name" value="PLP-binding barrel"/>
    <property type="match status" value="1"/>
</dbReference>
<feature type="domain" description="Alanine racemase C-terminal" evidence="7">
    <location>
        <begin position="238"/>
        <end position="365"/>
    </location>
</feature>
<dbReference type="Gene3D" id="3.20.20.10">
    <property type="entry name" value="Alanine racemase"/>
    <property type="match status" value="1"/>
</dbReference>
<dbReference type="InterPro" id="IPR001608">
    <property type="entry name" value="Ala_racemase_N"/>
</dbReference>
<dbReference type="EMBL" id="MEUJ01000002">
    <property type="protein sequence ID" value="OGC41004.1"/>
    <property type="molecule type" value="Genomic_DNA"/>
</dbReference>
<dbReference type="EC" id="5.1.1.1" evidence="4"/>
<comment type="pathway">
    <text evidence="4">Amino-acid biosynthesis; D-alanine biosynthesis; D-alanine from L-alanine: step 1/1.</text>
</comment>
<dbReference type="UniPathway" id="UPA00042">
    <property type="reaction ID" value="UER00497"/>
</dbReference>
<dbReference type="SMART" id="SM01005">
    <property type="entry name" value="Ala_racemase_C"/>
    <property type="match status" value="1"/>
</dbReference>
<dbReference type="Pfam" id="PF00842">
    <property type="entry name" value="Ala_racemase_C"/>
    <property type="match status" value="1"/>
</dbReference>
<dbReference type="FunFam" id="3.20.20.10:FF:000002">
    <property type="entry name" value="Alanine racemase"/>
    <property type="match status" value="1"/>
</dbReference>
<reference evidence="8 9" key="1">
    <citation type="journal article" date="2016" name="Nat. Commun.">
        <title>Thousands of microbial genomes shed light on interconnected biogeochemical processes in an aquifer system.</title>
        <authorList>
            <person name="Anantharaman K."/>
            <person name="Brown C.T."/>
            <person name="Hug L.A."/>
            <person name="Sharon I."/>
            <person name="Castelle C.J."/>
            <person name="Probst A.J."/>
            <person name="Thomas B.C."/>
            <person name="Singh A."/>
            <person name="Wilkins M.J."/>
            <person name="Karaoz U."/>
            <person name="Brodie E.L."/>
            <person name="Williams K.H."/>
            <person name="Hubbard S.S."/>
            <person name="Banfield J.F."/>
        </authorList>
    </citation>
    <scope>NUCLEOTIDE SEQUENCE [LARGE SCALE GENOMIC DNA]</scope>
</reference>
<evidence type="ECO:0000256" key="5">
    <source>
        <dbReference type="PIRSR" id="PIRSR600821-50"/>
    </source>
</evidence>
<organism evidence="8 9">
    <name type="scientific">candidate division WOR-1 bacterium RIFOXYC2_FULL_46_14</name>
    <dbReference type="NCBI Taxonomy" id="1802587"/>
    <lineage>
        <taxon>Bacteria</taxon>
        <taxon>Bacillati</taxon>
        <taxon>Saganbacteria</taxon>
    </lineage>
</organism>